<reference evidence="1 2" key="1">
    <citation type="journal article" date="2018" name="Sci. Data">
        <title>The draft genome sequence of cork oak.</title>
        <authorList>
            <person name="Ramos A.M."/>
            <person name="Usie A."/>
            <person name="Barbosa P."/>
            <person name="Barros P.M."/>
            <person name="Capote T."/>
            <person name="Chaves I."/>
            <person name="Simoes F."/>
            <person name="Abreu I."/>
            <person name="Carrasquinho I."/>
            <person name="Faro C."/>
            <person name="Guimaraes J.B."/>
            <person name="Mendonca D."/>
            <person name="Nobrega F."/>
            <person name="Rodrigues L."/>
            <person name="Saibo N.J.M."/>
            <person name="Varela M.C."/>
            <person name="Egas C."/>
            <person name="Matos J."/>
            <person name="Miguel C.M."/>
            <person name="Oliveira M.M."/>
            <person name="Ricardo C.P."/>
            <person name="Goncalves S."/>
        </authorList>
    </citation>
    <scope>NUCLEOTIDE SEQUENCE [LARGE SCALE GENOMIC DNA]</scope>
    <source>
        <strain evidence="2">cv. HL8</strain>
    </source>
</reference>
<keyword evidence="2" id="KW-1185">Reference proteome</keyword>
<protein>
    <submittedName>
        <fullName evidence="1">Uncharacterized protein</fullName>
    </submittedName>
</protein>
<proteinExistence type="predicted"/>
<comment type="caution">
    <text evidence="1">The sequence shown here is derived from an EMBL/GenBank/DDBJ whole genome shotgun (WGS) entry which is preliminary data.</text>
</comment>
<organism evidence="1 2">
    <name type="scientific">Quercus suber</name>
    <name type="common">Cork oak</name>
    <dbReference type="NCBI Taxonomy" id="58331"/>
    <lineage>
        <taxon>Eukaryota</taxon>
        <taxon>Viridiplantae</taxon>
        <taxon>Streptophyta</taxon>
        <taxon>Embryophyta</taxon>
        <taxon>Tracheophyta</taxon>
        <taxon>Spermatophyta</taxon>
        <taxon>Magnoliopsida</taxon>
        <taxon>eudicotyledons</taxon>
        <taxon>Gunneridae</taxon>
        <taxon>Pentapetalae</taxon>
        <taxon>rosids</taxon>
        <taxon>fabids</taxon>
        <taxon>Fagales</taxon>
        <taxon>Fagaceae</taxon>
        <taxon>Quercus</taxon>
    </lineage>
</organism>
<accession>A0AAW0KVF4</accession>
<gene>
    <name evidence="1" type="ORF">CFP56_012568</name>
</gene>
<evidence type="ECO:0000313" key="2">
    <source>
        <dbReference type="Proteomes" id="UP000237347"/>
    </source>
</evidence>
<dbReference type="EMBL" id="PKMF04000204">
    <property type="protein sequence ID" value="KAK7843452.1"/>
    <property type="molecule type" value="Genomic_DNA"/>
</dbReference>
<sequence length="89" mass="10533">MEMFELMRRRSESNIVDCYAYYEDWWYDLRYSSSWNWSRLFCDCPTGYKGNPYLSSCQGSLGHPLCFPLILDPRHLLAHQAAEPARQST</sequence>
<name>A0AAW0KVF4_QUESU</name>
<dbReference type="AlphaFoldDB" id="A0AAW0KVF4"/>
<dbReference type="Proteomes" id="UP000237347">
    <property type="component" value="Unassembled WGS sequence"/>
</dbReference>
<evidence type="ECO:0000313" key="1">
    <source>
        <dbReference type="EMBL" id="KAK7843452.1"/>
    </source>
</evidence>